<dbReference type="SUPFAM" id="SSF48208">
    <property type="entry name" value="Six-hairpin glycosidases"/>
    <property type="match status" value="1"/>
</dbReference>
<feature type="domain" description="Glycoside hydrolase family 65 C-terminal" evidence="5">
    <location>
        <begin position="719"/>
        <end position="780"/>
    </location>
</feature>
<dbReference type="PANTHER" id="PTHR11051">
    <property type="entry name" value="GLYCOSYL HYDROLASE-RELATED"/>
    <property type="match status" value="1"/>
</dbReference>
<keyword evidence="7" id="KW-0378">Hydrolase</keyword>
<organism evidence="7 8">
    <name type="scientific">Georgenia deserti</name>
    <dbReference type="NCBI Taxonomy" id="2093781"/>
    <lineage>
        <taxon>Bacteria</taxon>
        <taxon>Bacillati</taxon>
        <taxon>Actinomycetota</taxon>
        <taxon>Actinomycetes</taxon>
        <taxon>Micrococcales</taxon>
        <taxon>Bogoriellaceae</taxon>
        <taxon>Georgenia</taxon>
    </lineage>
</organism>
<gene>
    <name evidence="7" type="ORF">ACFSE6_09960</name>
</gene>
<evidence type="ECO:0000256" key="1">
    <source>
        <dbReference type="ARBA" id="ARBA00006768"/>
    </source>
</evidence>
<feature type="domain" description="Glycoside hydrolase family 65 N-terminal" evidence="6">
    <location>
        <begin position="25"/>
        <end position="291"/>
    </location>
</feature>
<dbReference type="InterPro" id="IPR008928">
    <property type="entry name" value="6-hairpin_glycosidase_sf"/>
</dbReference>
<evidence type="ECO:0000259" key="6">
    <source>
        <dbReference type="Pfam" id="PF03636"/>
    </source>
</evidence>
<dbReference type="Gene3D" id="1.50.10.10">
    <property type="match status" value="1"/>
</dbReference>
<evidence type="ECO:0000313" key="7">
    <source>
        <dbReference type="EMBL" id="MFD1718161.1"/>
    </source>
</evidence>
<dbReference type="Pfam" id="PF03636">
    <property type="entry name" value="Glyco_hydro_65N"/>
    <property type="match status" value="1"/>
</dbReference>
<dbReference type="GO" id="GO:0016787">
    <property type="term" value="F:hydrolase activity"/>
    <property type="evidence" value="ECO:0007669"/>
    <property type="project" value="UniProtKB-KW"/>
</dbReference>
<dbReference type="Gene3D" id="2.60.420.10">
    <property type="entry name" value="Maltose phosphorylase, domain 3"/>
    <property type="match status" value="1"/>
</dbReference>
<evidence type="ECO:0000256" key="2">
    <source>
        <dbReference type="ARBA" id="ARBA00023295"/>
    </source>
</evidence>
<dbReference type="Pfam" id="PF03632">
    <property type="entry name" value="Glyco_hydro_65m"/>
    <property type="match status" value="1"/>
</dbReference>
<reference evidence="8" key="1">
    <citation type="journal article" date="2019" name="Int. J. Syst. Evol. Microbiol.">
        <title>The Global Catalogue of Microorganisms (GCM) 10K type strain sequencing project: providing services to taxonomists for standard genome sequencing and annotation.</title>
        <authorList>
            <consortium name="The Broad Institute Genomics Platform"/>
            <consortium name="The Broad Institute Genome Sequencing Center for Infectious Disease"/>
            <person name="Wu L."/>
            <person name="Ma J."/>
        </authorList>
    </citation>
    <scope>NUCLEOTIDE SEQUENCE [LARGE SCALE GENOMIC DNA]</scope>
    <source>
        <strain evidence="8">JCM 17130</strain>
    </source>
</reference>
<dbReference type="PIRSF" id="PIRSF036289">
    <property type="entry name" value="Glycosyl_hydrolase_malt_phosph"/>
    <property type="match status" value="1"/>
</dbReference>
<accession>A0ABW4L3J7</accession>
<dbReference type="InterPro" id="IPR037018">
    <property type="entry name" value="GH65_N"/>
</dbReference>
<feature type="domain" description="Glycoside hydrolase family 65 central catalytic" evidence="4">
    <location>
        <begin position="347"/>
        <end position="709"/>
    </location>
</feature>
<dbReference type="InterPro" id="IPR011013">
    <property type="entry name" value="Gal_mutarotase_sf_dom"/>
</dbReference>
<dbReference type="EMBL" id="JBHUEE010000004">
    <property type="protein sequence ID" value="MFD1718161.1"/>
    <property type="molecule type" value="Genomic_DNA"/>
</dbReference>
<proteinExistence type="inferred from homology"/>
<feature type="compositionally biased region" description="Gly residues" evidence="3">
    <location>
        <begin position="833"/>
        <end position="842"/>
    </location>
</feature>
<keyword evidence="2" id="KW-0326">Glycosidase</keyword>
<evidence type="ECO:0000259" key="4">
    <source>
        <dbReference type="Pfam" id="PF03632"/>
    </source>
</evidence>
<dbReference type="InterPro" id="IPR005196">
    <property type="entry name" value="Glyco_hydro_65_N"/>
</dbReference>
<feature type="region of interest" description="Disordered" evidence="3">
    <location>
        <begin position="823"/>
        <end position="842"/>
    </location>
</feature>
<dbReference type="InterPro" id="IPR017045">
    <property type="entry name" value="Malt_Pase/Glycosyl_Hdrlase"/>
</dbReference>
<evidence type="ECO:0000259" key="5">
    <source>
        <dbReference type="Pfam" id="PF03633"/>
    </source>
</evidence>
<dbReference type="Proteomes" id="UP001597277">
    <property type="component" value="Unassembled WGS sequence"/>
</dbReference>
<keyword evidence="8" id="KW-1185">Reference proteome</keyword>
<comment type="caution">
    <text evidence="7">The sequence shown here is derived from an EMBL/GenBank/DDBJ whole genome shotgun (WGS) entry which is preliminary data.</text>
</comment>
<evidence type="ECO:0000313" key="8">
    <source>
        <dbReference type="Proteomes" id="UP001597277"/>
    </source>
</evidence>
<dbReference type="PANTHER" id="PTHR11051:SF13">
    <property type="entry name" value="GLYCOSYL TRANSFERASE"/>
    <property type="match status" value="1"/>
</dbReference>
<dbReference type="InterPro" id="IPR005194">
    <property type="entry name" value="Glyco_hydro_65_C"/>
</dbReference>
<dbReference type="InterPro" id="IPR005195">
    <property type="entry name" value="Glyco_hydro_65_M"/>
</dbReference>
<protein>
    <submittedName>
        <fullName evidence="7">Glycoside hydrolase family 65 protein</fullName>
    </submittedName>
</protein>
<comment type="similarity">
    <text evidence="1">Belongs to the glycosyl hydrolase 65 family.</text>
</comment>
<dbReference type="InterPro" id="IPR012341">
    <property type="entry name" value="6hp_glycosidase-like_sf"/>
</dbReference>
<dbReference type="Pfam" id="PF03633">
    <property type="entry name" value="Glyco_hydro_65C"/>
    <property type="match status" value="1"/>
</dbReference>
<sequence>MTDEFGLPTHLDRDRFPVDEWALRESAFGTQDQGVTETLFAVANGYLGMRGNVEEGRDSYSHGTFVNGFHETWPIRHAEEAYGFARTGQTIVNAPDTKILRLYVDDEPLLLPVADLPSYERTLDFRDGVLRRDIDWRTPAGKHVRISSSRMVSFTERHLAIMTYEITVLDSDAPVTVSSQILNRQDGSDEYDVREAALGSRFDPRRAESFTERVLQPQCQWHGDGRYVLGYRCTNSGMTLAVAADHSIETDNQVEELGFVEEDLAKHVYRIRARQGRPIRITKVVSYHTSRGVPARELVDRCRRTLDRARQDGIDTYFTAQREWLERYWERCDVVLHGQPAAQQAIRWNLFQVAQASARAEGSGIPAKGLTGSGYGGHYFWDGEVYVLPFLTYTMPRAARNALRFRYTLLGAARERAAELNQHGALFPWRTINGEEASAYYAAGTAQYHIDADIAYALRQYLAATGDEDFLAREAIDLLVGTARLWVDLGFWRGTGPGSFHIHGVTGPDEYTTVVNDNLYTNVMARFNLRAAADAVDQLREHHPAAHRAMVRRLGLDDAELAAWRRAAETMHIPFDERIGIHPQDSQFLEKEVWDLENTPPEKHPLLLYYHPLVIYRFQVVKQADVVLALFMQGHEFTPEEKRADFDYYDPLTTGDSTLSAVVQAIVAAEVGYQEVALKYFGDALYVDLANLHHNTPDGVHVASAGGIWSALVYGFGGLRDSSGTLTMDPRLPDTWSGLTYRLTLRGTRVRVDLYQSEVTLTVEAGESATIEIRGEPVTVTAAGPVTVPLGDQGPRLIGAPTTRDLEGTRRADGTLVTATVPATREHEYEGGSEPGGNGLYD</sequence>
<evidence type="ECO:0000256" key="3">
    <source>
        <dbReference type="SAM" id="MobiDB-lite"/>
    </source>
</evidence>
<dbReference type="SUPFAM" id="SSF74650">
    <property type="entry name" value="Galactose mutarotase-like"/>
    <property type="match status" value="1"/>
</dbReference>
<name>A0ABW4L3J7_9MICO</name>
<dbReference type="RefSeq" id="WP_388005880.1">
    <property type="nucleotide sequence ID" value="NZ_JBHUEE010000004.1"/>
</dbReference>
<dbReference type="Gene3D" id="2.70.98.40">
    <property type="entry name" value="Glycoside hydrolase, family 65, N-terminal domain"/>
    <property type="match status" value="1"/>
</dbReference>